<dbReference type="RefSeq" id="WP_367955338.1">
    <property type="nucleotide sequence ID" value="NZ_JBDPGJ010000004.1"/>
</dbReference>
<dbReference type="Pfam" id="PF12680">
    <property type="entry name" value="SnoaL_2"/>
    <property type="match status" value="1"/>
</dbReference>
<dbReference type="InterPro" id="IPR037401">
    <property type="entry name" value="SnoaL-like"/>
</dbReference>
<sequence>MPRADEMSPADPVEARVISFYTLLMKKDFAAWSDLFADDAKQENPFMPSLDGLDSGFDGRDRIVFHYKTVLENRRGLVFTIDAIHQTEGGECAIVEVGGRSEVPETGRIYDQRYVWIFRFRDGKIVGMREYFNPLAFEKAFKGFLVGEGAVAN</sequence>
<evidence type="ECO:0000259" key="1">
    <source>
        <dbReference type="Pfam" id="PF12680"/>
    </source>
</evidence>
<comment type="caution">
    <text evidence="2">The sequence shown here is derived from an EMBL/GenBank/DDBJ whole genome shotgun (WGS) entry which is preliminary data.</text>
</comment>
<organism evidence="2 3">
    <name type="scientific">Aquibium pacificus</name>
    <dbReference type="NCBI Taxonomy" id="3153579"/>
    <lineage>
        <taxon>Bacteria</taxon>
        <taxon>Pseudomonadati</taxon>
        <taxon>Pseudomonadota</taxon>
        <taxon>Alphaproteobacteria</taxon>
        <taxon>Hyphomicrobiales</taxon>
        <taxon>Phyllobacteriaceae</taxon>
        <taxon>Aquibium</taxon>
    </lineage>
</organism>
<reference evidence="2 3" key="1">
    <citation type="submission" date="2024-05" db="EMBL/GenBank/DDBJ databases">
        <authorList>
            <person name="Jiang F."/>
        </authorList>
    </citation>
    <scope>NUCLEOTIDE SEQUENCE [LARGE SCALE GENOMIC DNA]</scope>
    <source>
        <strain evidence="2 3">LZ166</strain>
    </source>
</reference>
<evidence type="ECO:0000313" key="2">
    <source>
        <dbReference type="EMBL" id="MEX0407458.1"/>
    </source>
</evidence>
<name>A0ABV3SL06_9HYPH</name>
<protein>
    <submittedName>
        <fullName evidence="2">Nuclear transport factor 2 family protein</fullName>
    </submittedName>
</protein>
<dbReference type="Proteomes" id="UP001556692">
    <property type="component" value="Unassembled WGS sequence"/>
</dbReference>
<dbReference type="CDD" id="cd00531">
    <property type="entry name" value="NTF2_like"/>
    <property type="match status" value="1"/>
</dbReference>
<accession>A0ABV3SL06</accession>
<dbReference type="Gene3D" id="3.10.450.50">
    <property type="match status" value="1"/>
</dbReference>
<dbReference type="InterPro" id="IPR032710">
    <property type="entry name" value="NTF2-like_dom_sf"/>
</dbReference>
<proteinExistence type="predicted"/>
<dbReference type="EMBL" id="JBDPGJ010000004">
    <property type="protein sequence ID" value="MEX0407458.1"/>
    <property type="molecule type" value="Genomic_DNA"/>
</dbReference>
<evidence type="ECO:0000313" key="3">
    <source>
        <dbReference type="Proteomes" id="UP001556692"/>
    </source>
</evidence>
<keyword evidence="3" id="KW-1185">Reference proteome</keyword>
<gene>
    <name evidence="2" type="ORF">ABGN05_17500</name>
</gene>
<dbReference type="SUPFAM" id="SSF54427">
    <property type="entry name" value="NTF2-like"/>
    <property type="match status" value="1"/>
</dbReference>
<feature type="domain" description="SnoaL-like" evidence="1">
    <location>
        <begin position="19"/>
        <end position="127"/>
    </location>
</feature>